<keyword evidence="5" id="KW-1185">Reference proteome</keyword>
<evidence type="ECO:0000259" key="3">
    <source>
        <dbReference type="Pfam" id="PF03413"/>
    </source>
</evidence>
<dbReference type="RefSeq" id="WP_185558115.1">
    <property type="nucleotide sequence ID" value="NZ_BMRU01000040.1"/>
</dbReference>
<feature type="domain" description="PepSY" evidence="3">
    <location>
        <begin position="116"/>
        <end position="171"/>
    </location>
</feature>
<comment type="caution">
    <text evidence="4">The sequence shown here is derived from an EMBL/GenBank/DDBJ whole genome shotgun (WGS) entry which is preliminary data.</text>
</comment>
<evidence type="ECO:0000256" key="2">
    <source>
        <dbReference type="SAM" id="SignalP"/>
    </source>
</evidence>
<evidence type="ECO:0000256" key="1">
    <source>
        <dbReference type="SAM" id="MobiDB-lite"/>
    </source>
</evidence>
<keyword evidence="2" id="KW-0732">Signal</keyword>
<reference evidence="5" key="1">
    <citation type="submission" date="2020-09" db="EMBL/GenBank/DDBJ databases">
        <title>Whole genome shotgun sequence of Streptomyces cinnamonensis NBRC 15873.</title>
        <authorList>
            <person name="Komaki H."/>
            <person name="Tamura T."/>
        </authorList>
    </citation>
    <scope>NUCLEOTIDE SEQUENCE [LARGE SCALE GENOMIC DNA]</scope>
    <source>
        <strain evidence="5">NBRC 15873</strain>
    </source>
</reference>
<evidence type="ECO:0000313" key="4">
    <source>
        <dbReference type="EMBL" id="GHI11275.1"/>
    </source>
</evidence>
<dbReference type="Pfam" id="PF03413">
    <property type="entry name" value="PepSY"/>
    <property type="match status" value="1"/>
</dbReference>
<gene>
    <name evidence="4" type="ORF">Scinn_07380</name>
</gene>
<dbReference type="Proteomes" id="UP000660554">
    <property type="component" value="Unassembled WGS sequence"/>
</dbReference>
<evidence type="ECO:0000313" key="5">
    <source>
        <dbReference type="Proteomes" id="UP000660554"/>
    </source>
</evidence>
<feature type="region of interest" description="Disordered" evidence="1">
    <location>
        <begin position="153"/>
        <end position="186"/>
    </location>
</feature>
<protein>
    <recommendedName>
        <fullName evidence="3">PepSY domain-containing protein</fullName>
    </recommendedName>
</protein>
<name>A0ABQ3NET4_STRVG</name>
<dbReference type="GeneID" id="86956988"/>
<proteinExistence type="predicted"/>
<feature type="chain" id="PRO_5047007444" description="PepSY domain-containing protein" evidence="2">
    <location>
        <begin position="24"/>
        <end position="186"/>
    </location>
</feature>
<sequence>MKRTRYVSAAASVVLIVGGPVTAAAAVSDDAARTVTAAPAQRADVTAQGAAKAALKHYPGVIESLDKDGTLWHVDVISKDGKGHAELEVSASGAVTEQNRDTGENAGENKALVSAKVTAEGAMKAALAAHPGQVTTVEWDDDDGTASWHVEVKGKDGKTWDAQVDPTTGKVTQSGSDSDSDDDNDN</sequence>
<organism evidence="4 5">
    <name type="scientific">Streptomyces virginiae</name>
    <name type="common">Streptomyces cinnamonensis</name>
    <dbReference type="NCBI Taxonomy" id="1961"/>
    <lineage>
        <taxon>Bacteria</taxon>
        <taxon>Bacillati</taxon>
        <taxon>Actinomycetota</taxon>
        <taxon>Actinomycetes</taxon>
        <taxon>Kitasatosporales</taxon>
        <taxon>Streptomycetaceae</taxon>
        <taxon>Streptomyces</taxon>
    </lineage>
</organism>
<accession>A0ABQ3NET4</accession>
<dbReference type="InterPro" id="IPR025711">
    <property type="entry name" value="PepSY"/>
</dbReference>
<dbReference type="EMBL" id="BNDV01000002">
    <property type="protein sequence ID" value="GHI11275.1"/>
    <property type="molecule type" value="Genomic_DNA"/>
</dbReference>
<feature type="signal peptide" evidence="2">
    <location>
        <begin position="1"/>
        <end position="23"/>
    </location>
</feature>
<feature type="compositionally biased region" description="Polar residues" evidence="1">
    <location>
        <begin position="165"/>
        <end position="175"/>
    </location>
</feature>
<dbReference type="Gene3D" id="3.10.450.40">
    <property type="match status" value="1"/>
</dbReference>